<proteinExistence type="predicted"/>
<evidence type="ECO:0000256" key="1">
    <source>
        <dbReference type="SAM" id="MobiDB-lite"/>
    </source>
</evidence>
<evidence type="ECO:0000313" key="2">
    <source>
        <dbReference type="EMBL" id="KAK7753998.1"/>
    </source>
</evidence>
<name>A0AAN9V5Q5_9PEZI</name>
<feature type="compositionally biased region" description="Basic and acidic residues" evidence="1">
    <location>
        <begin position="182"/>
        <end position="191"/>
    </location>
</feature>
<keyword evidence="3" id="KW-1185">Reference proteome</keyword>
<sequence>MSENRKVNSLGSYQITRHHRKTLGADERRKLAIEKHDPVKFDSYIYGTPNEPFRPGSALFNVPWYEQPQRPIRPATHFGYFDPRVHWSQPKSDQWYRDKQAEITKRGGRKSRIGKAAVSMARRKLEDQRADRRVNLPDRVANNPKWMAALDELDGIIEANRHRELERELWGPGPKKQQPRQQQREPQERHQPQQQQQEQQQYQQQQYQQQQYQQLIQQPLQQDQLPQRYQQQPPPLPPSYMHEREEDEQYTDDDEVEYESPSKSRRRGRGRKKGKGKATMMIDEDDYDYDGGDDEYVGVVSDLP</sequence>
<dbReference type="EMBL" id="JAKJXP020000024">
    <property type="protein sequence ID" value="KAK7753998.1"/>
    <property type="molecule type" value="Genomic_DNA"/>
</dbReference>
<dbReference type="Proteomes" id="UP001320420">
    <property type="component" value="Unassembled WGS sequence"/>
</dbReference>
<evidence type="ECO:0000313" key="3">
    <source>
        <dbReference type="Proteomes" id="UP001320420"/>
    </source>
</evidence>
<feature type="compositionally biased region" description="Acidic residues" evidence="1">
    <location>
        <begin position="282"/>
        <end position="296"/>
    </location>
</feature>
<feature type="compositionally biased region" description="Low complexity" evidence="1">
    <location>
        <begin position="192"/>
        <end position="231"/>
    </location>
</feature>
<feature type="compositionally biased region" description="Acidic residues" evidence="1">
    <location>
        <begin position="245"/>
        <end position="258"/>
    </location>
</feature>
<organism evidence="2 3">
    <name type="scientific">Diatrype stigma</name>
    <dbReference type="NCBI Taxonomy" id="117547"/>
    <lineage>
        <taxon>Eukaryota</taxon>
        <taxon>Fungi</taxon>
        <taxon>Dikarya</taxon>
        <taxon>Ascomycota</taxon>
        <taxon>Pezizomycotina</taxon>
        <taxon>Sordariomycetes</taxon>
        <taxon>Xylariomycetidae</taxon>
        <taxon>Xylariales</taxon>
        <taxon>Diatrypaceae</taxon>
        <taxon>Diatrype</taxon>
    </lineage>
</organism>
<accession>A0AAN9V5Q5</accession>
<feature type="region of interest" description="Disordered" evidence="1">
    <location>
        <begin position="104"/>
        <end position="130"/>
    </location>
</feature>
<comment type="caution">
    <text evidence="2">The sequence shown here is derived from an EMBL/GenBank/DDBJ whole genome shotgun (WGS) entry which is preliminary data.</text>
</comment>
<reference evidence="2 3" key="1">
    <citation type="submission" date="2024-02" db="EMBL/GenBank/DDBJ databases">
        <title>De novo assembly and annotation of 12 fungi associated with fruit tree decline syndrome in Ontario, Canada.</title>
        <authorList>
            <person name="Sulman M."/>
            <person name="Ellouze W."/>
            <person name="Ilyukhin E."/>
        </authorList>
    </citation>
    <scope>NUCLEOTIDE SEQUENCE [LARGE SCALE GENOMIC DNA]</scope>
    <source>
        <strain evidence="2 3">M11/M66-122</strain>
    </source>
</reference>
<feature type="compositionally biased region" description="Basic residues" evidence="1">
    <location>
        <begin position="263"/>
        <end position="276"/>
    </location>
</feature>
<gene>
    <name evidence="2" type="ORF">SLS62_004097</name>
</gene>
<protein>
    <submittedName>
        <fullName evidence="2">Uncharacterized protein</fullName>
    </submittedName>
</protein>
<feature type="region of interest" description="Disordered" evidence="1">
    <location>
        <begin position="167"/>
        <end position="304"/>
    </location>
</feature>
<dbReference type="AlphaFoldDB" id="A0AAN9V5Q5"/>